<keyword evidence="7" id="KW-1185">Reference proteome</keyword>
<reference evidence="6 7" key="1">
    <citation type="submission" date="2017-03" db="EMBL/GenBank/DDBJ databases">
        <authorList>
            <person name="Afonso C.L."/>
            <person name="Miller P.J."/>
            <person name="Scott M.A."/>
            <person name="Spackman E."/>
            <person name="Goraichik I."/>
            <person name="Dimitrov K.M."/>
            <person name="Suarez D.L."/>
            <person name="Swayne D.E."/>
        </authorList>
    </citation>
    <scope>NUCLEOTIDE SEQUENCE [LARGE SCALE GENOMIC DNA]</scope>
    <source>
        <strain evidence="6">SB41UT1</strain>
    </source>
</reference>
<evidence type="ECO:0000256" key="2">
    <source>
        <dbReference type="ARBA" id="ARBA00022801"/>
    </source>
</evidence>
<protein>
    <submittedName>
        <fullName evidence="6">Carboxypeptidase G2</fullName>
        <ecNumber evidence="6">3.4.17.11</ecNumber>
    </submittedName>
</protein>
<evidence type="ECO:0000313" key="7">
    <source>
        <dbReference type="Proteomes" id="UP000196573"/>
    </source>
</evidence>
<accession>A0A1X7AN87</accession>
<feature type="active site" description="Proton acceptor" evidence="4">
    <location>
        <position position="138"/>
    </location>
</feature>
<evidence type="ECO:0000256" key="4">
    <source>
        <dbReference type="PIRSR" id="PIRSR037238-1"/>
    </source>
</evidence>
<dbReference type="PANTHER" id="PTHR43808:SF9">
    <property type="entry name" value="BLL0789 PROTEIN"/>
    <property type="match status" value="1"/>
</dbReference>
<dbReference type="GO" id="GO:0046872">
    <property type="term" value="F:metal ion binding"/>
    <property type="evidence" value="ECO:0007669"/>
    <property type="project" value="UniProtKB-KW"/>
</dbReference>
<dbReference type="InterPro" id="IPR002933">
    <property type="entry name" value="Peptidase_M20"/>
</dbReference>
<feature type="active site" evidence="4">
    <location>
        <position position="78"/>
    </location>
</feature>
<dbReference type="InterPro" id="IPR036264">
    <property type="entry name" value="Bact_exopeptidase_dim_dom"/>
</dbReference>
<dbReference type="Pfam" id="PF07687">
    <property type="entry name" value="M20_dimer"/>
    <property type="match status" value="1"/>
</dbReference>
<dbReference type="GO" id="GO:0004180">
    <property type="term" value="F:carboxypeptidase activity"/>
    <property type="evidence" value="ECO:0007669"/>
    <property type="project" value="UniProtKB-KW"/>
</dbReference>
<feature type="domain" description="Peptidase M20 dimerisation" evidence="5">
    <location>
        <begin position="174"/>
        <end position="273"/>
    </location>
</feature>
<dbReference type="InterPro" id="IPR011650">
    <property type="entry name" value="Peptidase_M20_dimer"/>
</dbReference>
<evidence type="ECO:0000256" key="3">
    <source>
        <dbReference type="ARBA" id="ARBA00023285"/>
    </source>
</evidence>
<dbReference type="EC" id="3.4.17.11" evidence="6"/>
<dbReference type="SUPFAM" id="SSF55031">
    <property type="entry name" value="Bacterial exopeptidase dimerisation domain"/>
    <property type="match status" value="1"/>
</dbReference>
<dbReference type="SUPFAM" id="SSF53187">
    <property type="entry name" value="Zn-dependent exopeptidases"/>
    <property type="match status" value="1"/>
</dbReference>
<gene>
    <name evidence="6" type="primary">cpg2_2</name>
    <name evidence="6" type="ORF">EHSB41UT_03553</name>
</gene>
<dbReference type="OrthoDB" id="9776600at2"/>
<evidence type="ECO:0000313" key="6">
    <source>
        <dbReference type="EMBL" id="SMA49764.1"/>
    </source>
</evidence>
<organism evidence="6 7">
    <name type="scientific">Parendozoicomonas haliclonae</name>
    <dbReference type="NCBI Taxonomy" id="1960125"/>
    <lineage>
        <taxon>Bacteria</taxon>
        <taxon>Pseudomonadati</taxon>
        <taxon>Pseudomonadota</taxon>
        <taxon>Gammaproteobacteria</taxon>
        <taxon>Oceanospirillales</taxon>
        <taxon>Endozoicomonadaceae</taxon>
        <taxon>Parendozoicomonas</taxon>
    </lineage>
</organism>
<keyword evidence="2 6" id="KW-0378">Hydrolase</keyword>
<dbReference type="InterPro" id="IPR017150">
    <property type="entry name" value="Pept_M20_glutamate_carboxypep"/>
</dbReference>
<evidence type="ECO:0000256" key="1">
    <source>
        <dbReference type="ARBA" id="ARBA00022723"/>
    </source>
</evidence>
<dbReference type="Pfam" id="PF01546">
    <property type="entry name" value="Peptidase_M20"/>
    <property type="match status" value="1"/>
</dbReference>
<dbReference type="Proteomes" id="UP000196573">
    <property type="component" value="Unassembled WGS sequence"/>
</dbReference>
<dbReference type="EMBL" id="FWPT01000009">
    <property type="protein sequence ID" value="SMA49764.1"/>
    <property type="molecule type" value="Genomic_DNA"/>
</dbReference>
<keyword evidence="1" id="KW-0479">Metal-binding</keyword>
<dbReference type="PANTHER" id="PTHR43808">
    <property type="entry name" value="ACETYLORNITHINE DEACETYLASE"/>
    <property type="match status" value="1"/>
</dbReference>
<dbReference type="RefSeq" id="WP_087112222.1">
    <property type="nucleotide sequence ID" value="NZ_CBCSCN010000011.1"/>
</dbReference>
<dbReference type="CDD" id="cd03885">
    <property type="entry name" value="M20_CPDG2"/>
    <property type="match status" value="1"/>
</dbReference>
<keyword evidence="3" id="KW-0170">Cobalt</keyword>
<sequence length="373" mass="39768">MSFSVEAYLDELRPLIDVDCGTYTLEGIEAVADIMTAKYEAMGWNVKRVALGKAGSGLEVRNKPEAEHIDVMLIGHMDTVFPVGTVAERPMTFDETNAYGPGVSDMKAGLLNVVYALRSLDAAVLDKLSIAVCMNPDEETGSNDSAAWLKSVAQHAKTVLVAEPARANGALVKARKGIAGYDIEFSGKAAHAGNEPEKGRSAIHEMAQWIASISAMTNFETGTTFNFGVVSGGTAGNVVAEKAKADLDIRFWSNEDYAAVEAKLAEMAEKPFINGVEITLKRTAYKPAMTPSSATEELMKLVEECGKDVDVDIEWMAVGGGSDGNTTALVCDAVLDGFGPIGGGLHTADEYLVLDSIEPRIKLLQRVIAKLAE</sequence>
<evidence type="ECO:0000259" key="5">
    <source>
        <dbReference type="Pfam" id="PF07687"/>
    </source>
</evidence>
<dbReference type="InterPro" id="IPR050072">
    <property type="entry name" value="Peptidase_M20A"/>
</dbReference>
<dbReference type="PIRSF" id="PIRSF037238">
    <property type="entry name" value="Carboxypeptidase_G2"/>
    <property type="match status" value="1"/>
</dbReference>
<dbReference type="Gene3D" id="3.30.70.360">
    <property type="match status" value="1"/>
</dbReference>
<keyword evidence="6" id="KW-0121">Carboxypeptidase</keyword>
<proteinExistence type="predicted"/>
<name>A0A1X7AN87_9GAMM</name>
<keyword evidence="6" id="KW-0645">Protease</keyword>
<dbReference type="Gene3D" id="3.40.630.10">
    <property type="entry name" value="Zn peptidases"/>
    <property type="match status" value="1"/>
</dbReference>
<dbReference type="AlphaFoldDB" id="A0A1X7AN87"/>